<protein>
    <recommendedName>
        <fullName evidence="3">HTH tetR-type domain-containing protein</fullName>
    </recommendedName>
</protein>
<dbReference type="Gene3D" id="1.10.357.10">
    <property type="entry name" value="Tetracycline Repressor, domain 2"/>
    <property type="match status" value="1"/>
</dbReference>
<feature type="DNA-binding region" description="H-T-H motif" evidence="2">
    <location>
        <begin position="17"/>
        <end position="36"/>
    </location>
</feature>
<organism evidence="4 5">
    <name type="scientific">Mycolicibacterium pulveris</name>
    <name type="common">Mycobacterium pulveris</name>
    <dbReference type="NCBI Taxonomy" id="36813"/>
    <lineage>
        <taxon>Bacteria</taxon>
        <taxon>Bacillati</taxon>
        <taxon>Actinomycetota</taxon>
        <taxon>Actinomycetes</taxon>
        <taxon>Mycobacteriales</taxon>
        <taxon>Mycobacteriaceae</taxon>
        <taxon>Mycolicibacterium</taxon>
    </lineage>
</organism>
<dbReference type="GO" id="GO:0003700">
    <property type="term" value="F:DNA-binding transcription factor activity"/>
    <property type="evidence" value="ECO:0007669"/>
    <property type="project" value="TreeGrafter"/>
</dbReference>
<sequence>MDAAREAFAAEGFDRSSTRGIAAAAGVNSALIFRYFGSKAGLYEAAVLRPLEAFVEEFLDRWDTYQREPHPPDQTATEWLGGLYDLFCEHHSLVLALIRPSHEAALPSDAAAVSKWIDALLSRVEVVITTEAEKRGWSGFDVKMSNRIALGIPFSFAVLGQWLFEGESRRPQRDEIVAGIVSFVLRSMSNTGGRNGLPG</sequence>
<dbReference type="Pfam" id="PF00440">
    <property type="entry name" value="TetR_N"/>
    <property type="match status" value="1"/>
</dbReference>
<evidence type="ECO:0000313" key="4">
    <source>
        <dbReference type="EMBL" id="BBY83748.1"/>
    </source>
</evidence>
<evidence type="ECO:0000313" key="5">
    <source>
        <dbReference type="Proteomes" id="UP000467252"/>
    </source>
</evidence>
<dbReference type="InterPro" id="IPR009057">
    <property type="entry name" value="Homeodomain-like_sf"/>
</dbReference>
<dbReference type="AlphaFoldDB" id="A0A7I7UQQ0"/>
<keyword evidence="5" id="KW-1185">Reference proteome</keyword>
<evidence type="ECO:0000256" key="1">
    <source>
        <dbReference type="ARBA" id="ARBA00023125"/>
    </source>
</evidence>
<evidence type="ECO:0000259" key="3">
    <source>
        <dbReference type="PROSITE" id="PS50977"/>
    </source>
</evidence>
<keyword evidence="1 2" id="KW-0238">DNA-binding</keyword>
<proteinExistence type="predicted"/>
<dbReference type="PANTHER" id="PTHR30055:SF235">
    <property type="entry name" value="TRANSCRIPTIONAL REGULATORY PROTEIN"/>
    <property type="match status" value="1"/>
</dbReference>
<dbReference type="PANTHER" id="PTHR30055">
    <property type="entry name" value="HTH-TYPE TRANSCRIPTIONAL REGULATOR RUTR"/>
    <property type="match status" value="1"/>
</dbReference>
<dbReference type="InterPro" id="IPR001647">
    <property type="entry name" value="HTH_TetR"/>
</dbReference>
<feature type="domain" description="HTH tetR-type" evidence="3">
    <location>
        <begin position="1"/>
        <end position="54"/>
    </location>
</feature>
<dbReference type="InterPro" id="IPR050109">
    <property type="entry name" value="HTH-type_TetR-like_transc_reg"/>
</dbReference>
<dbReference type="SUPFAM" id="SSF46689">
    <property type="entry name" value="Homeodomain-like"/>
    <property type="match status" value="1"/>
</dbReference>
<evidence type="ECO:0000256" key="2">
    <source>
        <dbReference type="PROSITE-ProRule" id="PRU00335"/>
    </source>
</evidence>
<reference evidence="4 5" key="1">
    <citation type="journal article" date="2019" name="Emerg. Microbes Infect.">
        <title>Comprehensive subspecies identification of 175 nontuberculous mycobacteria species based on 7547 genomic profiles.</title>
        <authorList>
            <person name="Matsumoto Y."/>
            <person name="Kinjo T."/>
            <person name="Motooka D."/>
            <person name="Nabeya D."/>
            <person name="Jung N."/>
            <person name="Uechi K."/>
            <person name="Horii T."/>
            <person name="Iida T."/>
            <person name="Fujita J."/>
            <person name="Nakamura S."/>
        </authorList>
    </citation>
    <scope>NUCLEOTIDE SEQUENCE [LARGE SCALE GENOMIC DNA]</scope>
    <source>
        <strain evidence="4 5">JCM 6370</strain>
    </source>
</reference>
<dbReference type="Proteomes" id="UP000467252">
    <property type="component" value="Chromosome"/>
</dbReference>
<dbReference type="PROSITE" id="PS50977">
    <property type="entry name" value="HTH_TETR_2"/>
    <property type="match status" value="1"/>
</dbReference>
<dbReference type="GO" id="GO:0000976">
    <property type="term" value="F:transcription cis-regulatory region binding"/>
    <property type="evidence" value="ECO:0007669"/>
    <property type="project" value="TreeGrafter"/>
</dbReference>
<dbReference type="EMBL" id="AP022599">
    <property type="protein sequence ID" value="BBY83748.1"/>
    <property type="molecule type" value="Genomic_DNA"/>
</dbReference>
<name>A0A7I7UQQ0_MYCPV</name>
<dbReference type="PROSITE" id="PS01081">
    <property type="entry name" value="HTH_TETR_1"/>
    <property type="match status" value="1"/>
</dbReference>
<gene>
    <name evidence="4" type="ORF">MPUL_49060</name>
</gene>
<dbReference type="InterPro" id="IPR023772">
    <property type="entry name" value="DNA-bd_HTH_TetR-type_CS"/>
</dbReference>
<accession>A0A7I7UQQ0</accession>